<dbReference type="Gene3D" id="3.90.1570.10">
    <property type="entry name" value="tt1808, chain A"/>
    <property type="match status" value="1"/>
</dbReference>
<organism evidence="2 3">
    <name type="scientific">Sorangium cellulosum</name>
    <name type="common">Polyangium cellulosum</name>
    <dbReference type="NCBI Taxonomy" id="56"/>
    <lineage>
        <taxon>Bacteria</taxon>
        <taxon>Pseudomonadati</taxon>
        <taxon>Myxococcota</taxon>
        <taxon>Polyangia</taxon>
        <taxon>Polyangiales</taxon>
        <taxon>Polyangiaceae</taxon>
        <taxon>Sorangium</taxon>
    </lineage>
</organism>
<reference evidence="2 3" key="1">
    <citation type="submission" date="2015-09" db="EMBL/GenBank/DDBJ databases">
        <title>Sorangium comparison.</title>
        <authorList>
            <person name="Zaburannyi N."/>
            <person name="Bunk B."/>
            <person name="Overmann J."/>
            <person name="Mueller R."/>
        </authorList>
    </citation>
    <scope>NUCLEOTIDE SEQUENCE [LARGE SCALE GENOMIC DNA]</scope>
    <source>
        <strain evidence="2 3">So ce26</strain>
    </source>
</reference>
<dbReference type="EMBL" id="CP012673">
    <property type="protein sequence ID" value="AUX44741.1"/>
    <property type="molecule type" value="Genomic_DNA"/>
</dbReference>
<dbReference type="InterPro" id="IPR011335">
    <property type="entry name" value="Restrct_endonuc-II-like"/>
</dbReference>
<evidence type="ECO:0000313" key="2">
    <source>
        <dbReference type="EMBL" id="AUX44741.1"/>
    </source>
</evidence>
<feature type="region of interest" description="Disordered" evidence="1">
    <location>
        <begin position="52"/>
        <end position="71"/>
    </location>
</feature>
<dbReference type="Proteomes" id="UP000238348">
    <property type="component" value="Chromosome"/>
</dbReference>
<proteinExistence type="predicted"/>
<evidence type="ECO:0000313" key="3">
    <source>
        <dbReference type="Proteomes" id="UP000238348"/>
    </source>
</evidence>
<gene>
    <name evidence="2" type="ORF">SOCE26_062090</name>
</gene>
<name>A0A2L0EZK9_SORCE</name>
<sequence>MSSAAPGRRRATVEDLLAIPEAERFHEIVDGELVHKALSSPRHGAAQAELTTEIAGAPHPTLHAGKRSAPGRRWQACRLRAARESSMSTGRCLRPALRP</sequence>
<evidence type="ECO:0008006" key="4">
    <source>
        <dbReference type="Google" id="ProtNLM"/>
    </source>
</evidence>
<dbReference type="SUPFAM" id="SSF52980">
    <property type="entry name" value="Restriction endonuclease-like"/>
    <property type="match status" value="1"/>
</dbReference>
<dbReference type="InterPro" id="IPR012296">
    <property type="entry name" value="Nuclease_put_TT1808"/>
</dbReference>
<dbReference type="AlphaFoldDB" id="A0A2L0EZK9"/>
<accession>A0A2L0EZK9</accession>
<evidence type="ECO:0000256" key="1">
    <source>
        <dbReference type="SAM" id="MobiDB-lite"/>
    </source>
</evidence>
<protein>
    <recommendedName>
        <fullName evidence="4">Restriction endonuclease domain-containing protein</fullName>
    </recommendedName>
</protein>